<dbReference type="Pfam" id="PF00156">
    <property type="entry name" value="Pribosyltran"/>
    <property type="match status" value="1"/>
</dbReference>
<evidence type="ECO:0000256" key="10">
    <source>
        <dbReference type="ARBA" id="ARBA00022726"/>
    </source>
</evidence>
<dbReference type="CDD" id="cd06223">
    <property type="entry name" value="PRTases_typeI"/>
    <property type="match status" value="1"/>
</dbReference>
<dbReference type="InterPro" id="IPR050054">
    <property type="entry name" value="UPRTase/APRTase"/>
</dbReference>
<evidence type="ECO:0000256" key="3">
    <source>
        <dbReference type="ARBA" id="ARBA00004496"/>
    </source>
</evidence>
<protein>
    <recommendedName>
        <fullName evidence="6 11">Adenine phosphoribosyltransferase</fullName>
        <shortName evidence="11">APRT</shortName>
        <ecNumber evidence="6 11">2.4.2.7</ecNumber>
    </recommendedName>
</protein>
<dbReference type="UniPathway" id="UPA00588">
    <property type="reaction ID" value="UER00646"/>
</dbReference>
<dbReference type="GO" id="GO:0005737">
    <property type="term" value="C:cytoplasm"/>
    <property type="evidence" value="ECO:0007669"/>
    <property type="project" value="UniProtKB-SubCell"/>
</dbReference>
<dbReference type="GO" id="GO:0003999">
    <property type="term" value="F:adenine phosphoribosyltransferase activity"/>
    <property type="evidence" value="ECO:0007669"/>
    <property type="project" value="UniProtKB-UniRule"/>
</dbReference>
<dbReference type="GO" id="GO:0006168">
    <property type="term" value="P:adenine salvage"/>
    <property type="evidence" value="ECO:0007669"/>
    <property type="project" value="InterPro"/>
</dbReference>
<evidence type="ECO:0000256" key="7">
    <source>
        <dbReference type="ARBA" id="ARBA00022490"/>
    </source>
</evidence>
<evidence type="ECO:0000256" key="11">
    <source>
        <dbReference type="HAMAP-Rule" id="MF_00004"/>
    </source>
</evidence>
<dbReference type="GO" id="GO:0016208">
    <property type="term" value="F:AMP binding"/>
    <property type="evidence" value="ECO:0007669"/>
    <property type="project" value="TreeGrafter"/>
</dbReference>
<dbReference type="PANTHER" id="PTHR32315">
    <property type="entry name" value="ADENINE PHOSPHORIBOSYLTRANSFERASE"/>
    <property type="match status" value="1"/>
</dbReference>
<evidence type="ECO:0000256" key="1">
    <source>
        <dbReference type="ARBA" id="ARBA00000868"/>
    </source>
</evidence>
<comment type="subunit">
    <text evidence="11">Homodimer.</text>
</comment>
<dbReference type="GO" id="GO:0002055">
    <property type="term" value="F:adenine binding"/>
    <property type="evidence" value="ECO:0007669"/>
    <property type="project" value="TreeGrafter"/>
</dbReference>
<evidence type="ECO:0000259" key="12">
    <source>
        <dbReference type="Pfam" id="PF00156"/>
    </source>
</evidence>
<dbReference type="AlphaFoldDB" id="A0A2W4VW33"/>
<dbReference type="InterPro" id="IPR029057">
    <property type="entry name" value="PRTase-like"/>
</dbReference>
<evidence type="ECO:0000256" key="6">
    <source>
        <dbReference type="ARBA" id="ARBA00011893"/>
    </source>
</evidence>
<evidence type="ECO:0000256" key="9">
    <source>
        <dbReference type="ARBA" id="ARBA00022679"/>
    </source>
</evidence>
<dbReference type="InterPro" id="IPR000836">
    <property type="entry name" value="PRTase_dom"/>
</dbReference>
<sequence>MDLKALIKDIPDFPQPGIVFRDITTLLQDPAGLKYTVDQLSAKAEDLNADCIAGIESRGFIFAMPMAHQLQTGFVPIRKAGKLPRAVHSVEYSLEYGKDKLEVHKDAFAPGSRVVVVDDLLATGGTAAATAKLIEKTGAVLAGFIFVIELNGLAGRDNLPLDVPVISLIQY</sequence>
<proteinExistence type="inferred from homology"/>
<evidence type="ECO:0000256" key="8">
    <source>
        <dbReference type="ARBA" id="ARBA00022676"/>
    </source>
</evidence>
<dbReference type="Proteomes" id="UP000249354">
    <property type="component" value="Unassembled WGS sequence"/>
</dbReference>
<dbReference type="GO" id="GO:0044209">
    <property type="term" value="P:AMP salvage"/>
    <property type="evidence" value="ECO:0007669"/>
    <property type="project" value="UniProtKB-UniRule"/>
</dbReference>
<keyword evidence="7 11" id="KW-0963">Cytoplasm</keyword>
<dbReference type="SUPFAM" id="SSF53271">
    <property type="entry name" value="PRTase-like"/>
    <property type="match status" value="1"/>
</dbReference>
<dbReference type="NCBIfam" id="NF002636">
    <property type="entry name" value="PRK02304.1-5"/>
    <property type="match status" value="1"/>
</dbReference>
<comment type="subcellular location">
    <subcellularLocation>
        <location evidence="3 11">Cytoplasm</location>
    </subcellularLocation>
</comment>
<keyword evidence="8 11" id="KW-0328">Glycosyltransferase</keyword>
<feature type="domain" description="Phosphoribosyltransferase" evidence="12">
    <location>
        <begin position="44"/>
        <end position="148"/>
    </location>
</feature>
<dbReference type="HAMAP" id="MF_00004">
    <property type="entry name" value="Aden_phosphoribosyltr"/>
    <property type="match status" value="1"/>
</dbReference>
<dbReference type="EMBL" id="QBMC01000204">
    <property type="protein sequence ID" value="PZO11098.1"/>
    <property type="molecule type" value="Genomic_DNA"/>
</dbReference>
<reference evidence="13 14" key="2">
    <citation type="submission" date="2018-06" db="EMBL/GenBank/DDBJ databases">
        <title>Metagenomic assembly of (sub)arctic Cyanobacteria and their associated microbiome from non-axenic cultures.</title>
        <authorList>
            <person name="Baurain D."/>
        </authorList>
    </citation>
    <scope>NUCLEOTIDE SEQUENCE [LARGE SCALE GENOMIC DNA]</scope>
    <source>
        <strain evidence="13">ULC129bin1</strain>
    </source>
</reference>
<accession>A0A2W4VW33</accession>
<dbReference type="Gene3D" id="3.40.50.2020">
    <property type="match status" value="1"/>
</dbReference>
<dbReference type="FunFam" id="3.40.50.2020:FF:000021">
    <property type="entry name" value="Adenine phosphoribosyltransferase"/>
    <property type="match status" value="1"/>
</dbReference>
<evidence type="ECO:0000256" key="2">
    <source>
        <dbReference type="ARBA" id="ARBA00003968"/>
    </source>
</evidence>
<organism evidence="13 14">
    <name type="scientific">Leptolyngbya foveolarum</name>
    <dbReference type="NCBI Taxonomy" id="47253"/>
    <lineage>
        <taxon>Bacteria</taxon>
        <taxon>Bacillati</taxon>
        <taxon>Cyanobacteriota</taxon>
        <taxon>Cyanophyceae</taxon>
        <taxon>Leptolyngbyales</taxon>
        <taxon>Leptolyngbyaceae</taxon>
        <taxon>Leptolyngbya group</taxon>
        <taxon>Leptolyngbya</taxon>
    </lineage>
</organism>
<gene>
    <name evidence="11" type="primary">apt</name>
    <name evidence="13" type="ORF">DCF25_20120</name>
</gene>
<evidence type="ECO:0000313" key="14">
    <source>
        <dbReference type="Proteomes" id="UP000249354"/>
    </source>
</evidence>
<dbReference type="InterPro" id="IPR005764">
    <property type="entry name" value="Ade_phspho_trans"/>
</dbReference>
<name>A0A2W4VW33_9CYAN</name>
<evidence type="ECO:0000313" key="13">
    <source>
        <dbReference type="EMBL" id="PZO11098.1"/>
    </source>
</evidence>
<dbReference type="PANTHER" id="PTHR32315:SF3">
    <property type="entry name" value="ADENINE PHOSPHORIBOSYLTRANSFERASE"/>
    <property type="match status" value="1"/>
</dbReference>
<keyword evidence="9 11" id="KW-0808">Transferase</keyword>
<reference evidence="14" key="1">
    <citation type="submission" date="2018-04" db="EMBL/GenBank/DDBJ databases">
        <authorList>
            <person name="Cornet L."/>
        </authorList>
    </citation>
    <scope>NUCLEOTIDE SEQUENCE [LARGE SCALE GENOMIC DNA]</scope>
</reference>
<comment type="catalytic activity">
    <reaction evidence="1 11">
        <text>AMP + diphosphate = 5-phospho-alpha-D-ribose 1-diphosphate + adenine</text>
        <dbReference type="Rhea" id="RHEA:16609"/>
        <dbReference type="ChEBI" id="CHEBI:16708"/>
        <dbReference type="ChEBI" id="CHEBI:33019"/>
        <dbReference type="ChEBI" id="CHEBI:58017"/>
        <dbReference type="ChEBI" id="CHEBI:456215"/>
        <dbReference type="EC" id="2.4.2.7"/>
    </reaction>
</comment>
<keyword evidence="10 11" id="KW-0660">Purine salvage</keyword>
<evidence type="ECO:0000256" key="5">
    <source>
        <dbReference type="ARBA" id="ARBA00008391"/>
    </source>
</evidence>
<dbReference type="GO" id="GO:0006166">
    <property type="term" value="P:purine ribonucleoside salvage"/>
    <property type="evidence" value="ECO:0007669"/>
    <property type="project" value="UniProtKB-UniRule"/>
</dbReference>
<comment type="pathway">
    <text evidence="4 11">Purine metabolism; AMP biosynthesis via salvage pathway; AMP from adenine: step 1/1.</text>
</comment>
<dbReference type="NCBIfam" id="NF002634">
    <property type="entry name" value="PRK02304.1-3"/>
    <property type="match status" value="1"/>
</dbReference>
<evidence type="ECO:0000256" key="4">
    <source>
        <dbReference type="ARBA" id="ARBA00004659"/>
    </source>
</evidence>
<comment type="similarity">
    <text evidence="5 11">Belongs to the purine/pyrimidine phosphoribosyltransferase family.</text>
</comment>
<comment type="function">
    <text evidence="2 11">Catalyzes a salvage reaction resulting in the formation of AMP, that is energically less costly than de novo synthesis.</text>
</comment>
<dbReference type="NCBIfam" id="TIGR01090">
    <property type="entry name" value="apt"/>
    <property type="match status" value="1"/>
</dbReference>
<comment type="caution">
    <text evidence="13">The sequence shown here is derived from an EMBL/GenBank/DDBJ whole genome shotgun (WGS) entry which is preliminary data.</text>
</comment>
<dbReference type="EC" id="2.4.2.7" evidence="6 11"/>